<feature type="domain" description="TIR" evidence="1">
    <location>
        <begin position="3"/>
        <end position="77"/>
    </location>
</feature>
<proteinExistence type="predicted"/>
<accession>A0ABT2MAM6</accession>
<keyword evidence="3" id="KW-1185">Reference proteome</keyword>
<reference evidence="3" key="1">
    <citation type="submission" date="2023-07" db="EMBL/GenBank/DDBJ databases">
        <authorList>
            <person name="Deng Y."/>
            <person name="Zhang Y.-Q."/>
        </authorList>
    </citation>
    <scope>NUCLEOTIDE SEQUENCE [LARGE SCALE GENOMIC DNA]</scope>
    <source>
        <strain evidence="3">CPCC 205710</strain>
    </source>
</reference>
<protein>
    <submittedName>
        <fullName evidence="2">Toll/interleukin-1 receptor domain-containing protein</fullName>
    </submittedName>
</protein>
<name>A0ABT2MAM6_9MYCO</name>
<gene>
    <name evidence="2" type="ORF">N4S67_06415</name>
</gene>
<sequence>MGRDSKRLIMVLSPVYLGDRAMVKAEWSAKFVEDADGAGRILIPVRVRDCDVSGLLGPRVYADLVGKSEDDAREALLAAVRPGRAKPASVPFPGAS</sequence>
<evidence type="ECO:0000313" key="2">
    <source>
        <dbReference type="EMBL" id="MCT7658051.1"/>
    </source>
</evidence>
<dbReference type="Pfam" id="PF13676">
    <property type="entry name" value="TIR_2"/>
    <property type="match status" value="1"/>
</dbReference>
<dbReference type="Proteomes" id="UP001206639">
    <property type="component" value="Unassembled WGS sequence"/>
</dbReference>
<organism evidence="2 3">
    <name type="scientific">Mycobacterium deserti</name>
    <dbReference type="NCBI Taxonomy" id="2978347"/>
    <lineage>
        <taxon>Bacteria</taxon>
        <taxon>Bacillati</taxon>
        <taxon>Actinomycetota</taxon>
        <taxon>Actinomycetes</taxon>
        <taxon>Mycobacteriales</taxon>
        <taxon>Mycobacteriaceae</taxon>
        <taxon>Mycobacterium</taxon>
    </lineage>
</organism>
<dbReference type="InterPro" id="IPR000157">
    <property type="entry name" value="TIR_dom"/>
</dbReference>
<dbReference type="EMBL" id="JAODWD010000002">
    <property type="protein sequence ID" value="MCT7658051.1"/>
    <property type="molecule type" value="Genomic_DNA"/>
</dbReference>
<evidence type="ECO:0000313" key="3">
    <source>
        <dbReference type="Proteomes" id="UP001206639"/>
    </source>
</evidence>
<evidence type="ECO:0000259" key="1">
    <source>
        <dbReference type="Pfam" id="PF13676"/>
    </source>
</evidence>
<dbReference type="SUPFAM" id="SSF52200">
    <property type="entry name" value="Toll/Interleukin receptor TIR domain"/>
    <property type="match status" value="1"/>
</dbReference>
<comment type="caution">
    <text evidence="2">The sequence shown here is derived from an EMBL/GenBank/DDBJ whole genome shotgun (WGS) entry which is preliminary data.</text>
</comment>
<dbReference type="RefSeq" id="WP_260992141.1">
    <property type="nucleotide sequence ID" value="NZ_JAODWD010000002.1"/>
</dbReference>
<keyword evidence="2" id="KW-0675">Receptor</keyword>
<dbReference type="InterPro" id="IPR035897">
    <property type="entry name" value="Toll_tir_struct_dom_sf"/>
</dbReference>